<sequence>MIPDVNYWAVIVATLSTLVVGSLWYTPKTFGTRWMRLARVDREAAEARGVWPIVTTVLVSFLTAWVLAGAVYIAWQFYAGSFLTAAVVTGVLLWIGFTASRMITHDAFEGRPPALTTLNLAHELVTVLVMSVIIGVWPPAGV</sequence>
<organism evidence="2 3">
    <name type="scientific">Promicromonospora citrea</name>
    <dbReference type="NCBI Taxonomy" id="43677"/>
    <lineage>
        <taxon>Bacteria</taxon>
        <taxon>Bacillati</taxon>
        <taxon>Actinomycetota</taxon>
        <taxon>Actinomycetes</taxon>
        <taxon>Micrococcales</taxon>
        <taxon>Promicromonosporaceae</taxon>
        <taxon>Promicromonospora</taxon>
    </lineage>
</organism>
<dbReference type="InterPro" id="IPR013879">
    <property type="entry name" value="DUF1761"/>
</dbReference>
<reference evidence="2" key="1">
    <citation type="journal article" date="2014" name="Int. J. Syst. Evol. Microbiol.">
        <title>Complete genome sequence of Corynebacterium casei LMG S-19264T (=DSM 44701T), isolated from a smear-ripened cheese.</title>
        <authorList>
            <consortium name="US DOE Joint Genome Institute (JGI-PGF)"/>
            <person name="Walter F."/>
            <person name="Albersmeier A."/>
            <person name="Kalinowski J."/>
            <person name="Ruckert C."/>
        </authorList>
    </citation>
    <scope>NUCLEOTIDE SEQUENCE</scope>
    <source>
        <strain evidence="2">JCM 3051</strain>
    </source>
</reference>
<protein>
    <recommendedName>
        <fullName evidence="4">DUF1761 domain-containing protein</fullName>
    </recommendedName>
</protein>
<evidence type="ECO:0000313" key="2">
    <source>
        <dbReference type="EMBL" id="GGM28680.1"/>
    </source>
</evidence>
<evidence type="ECO:0000313" key="3">
    <source>
        <dbReference type="Proteomes" id="UP000655589"/>
    </source>
</evidence>
<keyword evidence="1" id="KW-0812">Transmembrane</keyword>
<dbReference type="Pfam" id="PF08570">
    <property type="entry name" value="DUF1761"/>
    <property type="match status" value="1"/>
</dbReference>
<feature type="transmembrane region" description="Helical" evidence="1">
    <location>
        <begin position="6"/>
        <end position="26"/>
    </location>
</feature>
<feature type="transmembrane region" description="Helical" evidence="1">
    <location>
        <begin position="49"/>
        <end position="75"/>
    </location>
</feature>
<dbReference type="RefSeq" id="WP_171108646.1">
    <property type="nucleotide sequence ID" value="NZ_BMPT01000009.1"/>
</dbReference>
<accession>A0A8H9L3P8</accession>
<proteinExistence type="predicted"/>
<keyword evidence="3" id="KW-1185">Reference proteome</keyword>
<keyword evidence="1" id="KW-0472">Membrane</keyword>
<reference evidence="2" key="2">
    <citation type="submission" date="2020-09" db="EMBL/GenBank/DDBJ databases">
        <authorList>
            <person name="Sun Q."/>
            <person name="Ohkuma M."/>
        </authorList>
    </citation>
    <scope>NUCLEOTIDE SEQUENCE</scope>
    <source>
        <strain evidence="2">JCM 3051</strain>
    </source>
</reference>
<keyword evidence="1" id="KW-1133">Transmembrane helix</keyword>
<dbReference type="Proteomes" id="UP000655589">
    <property type="component" value="Unassembled WGS sequence"/>
</dbReference>
<feature type="transmembrane region" description="Helical" evidence="1">
    <location>
        <begin position="120"/>
        <end position="140"/>
    </location>
</feature>
<gene>
    <name evidence="2" type="ORF">GCM10010102_25590</name>
</gene>
<comment type="caution">
    <text evidence="2">The sequence shown here is derived from an EMBL/GenBank/DDBJ whole genome shotgun (WGS) entry which is preliminary data.</text>
</comment>
<dbReference type="EMBL" id="BMPT01000009">
    <property type="protein sequence ID" value="GGM28680.1"/>
    <property type="molecule type" value="Genomic_DNA"/>
</dbReference>
<evidence type="ECO:0000256" key="1">
    <source>
        <dbReference type="SAM" id="Phobius"/>
    </source>
</evidence>
<dbReference type="AlphaFoldDB" id="A0A8H9L3P8"/>
<name>A0A8H9L3P8_9MICO</name>
<feature type="transmembrane region" description="Helical" evidence="1">
    <location>
        <begin position="81"/>
        <end position="99"/>
    </location>
</feature>
<evidence type="ECO:0008006" key="4">
    <source>
        <dbReference type="Google" id="ProtNLM"/>
    </source>
</evidence>